<dbReference type="AlphaFoldDB" id="X0TQ70"/>
<dbReference type="SUPFAM" id="SSF102114">
    <property type="entry name" value="Radical SAM enzymes"/>
    <property type="match status" value="1"/>
</dbReference>
<sequence length="270" mass="30951">KCGEKPEIELFTNGTFLSPERVRELHCAQAKIVVSIDGAKQSNDCNRIFHKNPAASVFDCVMENLRKLSKAELGLMCASMTVTAQTAASLTENVRFLREFGFGEVQINLNILEIWKKRGIMGLKEGIAGLKEYYRRIAGTEMRSFQGFRFGLEYILLKWDEDLRRSSIFKEISIGPDGYFYPCGLVSTFGRQKSGYRIGDLKNGFYIAKMRTLRKQAVSYIVRHDRNCGLLEFIPNPMLLYFAVKLKHLDPYSVFRSARDVFKIFYDELG</sequence>
<protein>
    <recommendedName>
        <fullName evidence="2">Radical SAM core domain-containing protein</fullName>
    </recommendedName>
</protein>
<dbReference type="InterPro" id="IPR023867">
    <property type="entry name" value="Sulphatase_maturase_rSAM"/>
</dbReference>
<gene>
    <name evidence="1" type="ORF">S01H1_20730</name>
</gene>
<reference evidence="1" key="1">
    <citation type="journal article" date="2014" name="Front. Microbiol.">
        <title>High frequency of phylogenetically diverse reductive dehalogenase-homologous genes in deep subseafloor sedimentary metagenomes.</title>
        <authorList>
            <person name="Kawai M."/>
            <person name="Futagami T."/>
            <person name="Toyoda A."/>
            <person name="Takaki Y."/>
            <person name="Nishi S."/>
            <person name="Hori S."/>
            <person name="Arai W."/>
            <person name="Tsubouchi T."/>
            <person name="Morono Y."/>
            <person name="Uchiyama I."/>
            <person name="Ito T."/>
            <person name="Fujiyama A."/>
            <person name="Inagaki F."/>
            <person name="Takami H."/>
        </authorList>
    </citation>
    <scope>NUCLEOTIDE SEQUENCE</scope>
    <source>
        <strain evidence="1">Expedition CK06-06</strain>
    </source>
</reference>
<feature type="non-terminal residue" evidence="1">
    <location>
        <position position="1"/>
    </location>
</feature>
<name>X0TQ70_9ZZZZ</name>
<dbReference type="InterPro" id="IPR013785">
    <property type="entry name" value="Aldolase_TIM"/>
</dbReference>
<dbReference type="InterPro" id="IPR058240">
    <property type="entry name" value="rSAM_sf"/>
</dbReference>
<dbReference type="GO" id="GO:0016491">
    <property type="term" value="F:oxidoreductase activity"/>
    <property type="evidence" value="ECO:0007669"/>
    <property type="project" value="InterPro"/>
</dbReference>
<organism evidence="1">
    <name type="scientific">marine sediment metagenome</name>
    <dbReference type="NCBI Taxonomy" id="412755"/>
    <lineage>
        <taxon>unclassified sequences</taxon>
        <taxon>metagenomes</taxon>
        <taxon>ecological metagenomes</taxon>
    </lineage>
</organism>
<evidence type="ECO:0000313" key="1">
    <source>
        <dbReference type="EMBL" id="GAF89376.1"/>
    </source>
</evidence>
<dbReference type="Gene3D" id="3.20.20.70">
    <property type="entry name" value="Aldolase class I"/>
    <property type="match status" value="1"/>
</dbReference>
<dbReference type="PANTHER" id="PTHR43273:SF8">
    <property type="entry name" value="RADICAL SAM DOMAIN PROTEIN"/>
    <property type="match status" value="1"/>
</dbReference>
<comment type="caution">
    <text evidence="1">The sequence shown here is derived from an EMBL/GenBank/DDBJ whole genome shotgun (WGS) entry which is preliminary data.</text>
</comment>
<proteinExistence type="predicted"/>
<evidence type="ECO:0008006" key="2">
    <source>
        <dbReference type="Google" id="ProtNLM"/>
    </source>
</evidence>
<accession>X0TQ70</accession>
<feature type="non-terminal residue" evidence="1">
    <location>
        <position position="270"/>
    </location>
</feature>
<dbReference type="PANTHER" id="PTHR43273">
    <property type="entry name" value="ANAEROBIC SULFATASE-MATURATING ENZYME HOMOLOG ASLB-RELATED"/>
    <property type="match status" value="1"/>
</dbReference>
<dbReference type="EMBL" id="BARS01011390">
    <property type="protein sequence ID" value="GAF89376.1"/>
    <property type="molecule type" value="Genomic_DNA"/>
</dbReference>